<evidence type="ECO:0000313" key="3">
    <source>
        <dbReference type="Proteomes" id="UP000002744"/>
    </source>
</evidence>
<evidence type="ECO:0000256" key="1">
    <source>
        <dbReference type="SAM" id="Coils"/>
    </source>
</evidence>
<keyword evidence="1" id="KW-0175">Coiled coil</keyword>
<evidence type="ECO:0000313" key="2">
    <source>
        <dbReference type="EMBL" id="ACT56692.1"/>
    </source>
</evidence>
<reference evidence="2 3" key="2">
    <citation type="journal article" date="2011" name="Appl. Environ. Microbiol.">
        <title>Diversity and plasticity of the intracellular plant pathogen and insect symbiont, 'Candidatus Liberibacter asiaticus', revealed by hyper variable prophage genes with intragenic tandem repeats.</title>
        <authorList>
            <person name="Zhou L."/>
            <person name="Powell C.A."/>
            <person name="Hoffman M.T."/>
            <person name="Li W."/>
            <person name="Fan G."/>
            <person name="Liu B."/>
            <person name="Lin H."/>
            <person name="Duan Y."/>
        </authorList>
    </citation>
    <scope>NUCLEOTIDE SEQUENCE [LARGE SCALE GENOMIC DNA]</scope>
    <source>
        <strain evidence="3">psy62</strain>
    </source>
</reference>
<dbReference type="KEGG" id="las:CLIBASIA_00520"/>
<proteinExistence type="predicted"/>
<gene>
    <name evidence="2" type="ordered locus">CLIBASIA_00520</name>
</gene>
<dbReference type="HOGENOM" id="CLU_2218268_0_0_5"/>
<organism evidence="2 3">
    <name type="scientific">Liberibacter asiaticus (strain psy62)</name>
    <dbReference type="NCBI Taxonomy" id="537021"/>
    <lineage>
        <taxon>Bacteria</taxon>
        <taxon>Pseudomonadati</taxon>
        <taxon>Pseudomonadota</taxon>
        <taxon>Alphaproteobacteria</taxon>
        <taxon>Hyphomicrobiales</taxon>
        <taxon>Rhizobiaceae</taxon>
        <taxon>Liberibacter</taxon>
    </lineage>
</organism>
<dbReference type="SMR" id="C6XHE9"/>
<dbReference type="Proteomes" id="UP000002744">
    <property type="component" value="Chromosome"/>
</dbReference>
<feature type="coiled-coil region" evidence="1">
    <location>
        <begin position="59"/>
        <end position="86"/>
    </location>
</feature>
<name>C6XHE9_LIBAP</name>
<accession>C6XHE9</accession>
<dbReference type="AlphaFoldDB" id="C6XHE9"/>
<reference evidence="2 3" key="1">
    <citation type="journal article" date="2009" name="Mol. Plant Microbe Interact.">
        <title>Complete genome sequence of citrus huanglongbing bacterium, 'Candidatus Liberibacter asiaticus' obtained through metagenomics.</title>
        <authorList>
            <person name="Duan Y."/>
            <person name="Zhou L."/>
            <person name="Hall D.G."/>
            <person name="Li W."/>
            <person name="Doddapaneni H."/>
            <person name="Lin H."/>
            <person name="Liu L."/>
            <person name="Vahling C.M."/>
            <person name="Gabriel D.W."/>
            <person name="Williams K.P."/>
            <person name="Dickerman A."/>
            <person name="Sun Y."/>
            <person name="Gottwald T."/>
        </authorList>
    </citation>
    <scope>NUCLEOTIDE SEQUENCE [LARGE SCALE GENOMIC DNA]</scope>
    <source>
        <strain evidence="3">psy62</strain>
    </source>
</reference>
<protein>
    <recommendedName>
        <fullName evidence="4">Lipoprotein</fullName>
    </recommendedName>
</protein>
<dbReference type="PROSITE" id="PS51257">
    <property type="entry name" value="PROKAR_LIPOPROTEIN"/>
    <property type="match status" value="1"/>
</dbReference>
<evidence type="ECO:0008006" key="4">
    <source>
        <dbReference type="Google" id="ProtNLM"/>
    </source>
</evidence>
<sequence>MHFKIKRFLFPLLALLGSCDDNPKDPIVQFKQMKYESQESKKSLSDALFKTYPDTMDKINTVQTALRNLHNAISKMESELKELLSDILLKRHPDEIDKINPIKNSANEISKLKEDLS</sequence>
<dbReference type="STRING" id="537021.CLIBASIA_00520"/>
<dbReference type="EMBL" id="CP001677">
    <property type="protein sequence ID" value="ACT56692.1"/>
    <property type="molecule type" value="Genomic_DNA"/>
</dbReference>